<keyword evidence="4" id="KW-1185">Reference proteome</keyword>
<name>A0A7J6WWY5_THATH</name>
<comment type="caution">
    <text evidence="3">The sequence shown here is derived from an EMBL/GenBank/DDBJ whole genome shotgun (WGS) entry which is preliminary data.</text>
</comment>
<dbReference type="GO" id="GO:0015297">
    <property type="term" value="F:antiporter activity"/>
    <property type="evidence" value="ECO:0007669"/>
    <property type="project" value="InterPro"/>
</dbReference>
<evidence type="ECO:0000256" key="1">
    <source>
        <dbReference type="ARBA" id="ARBA00010199"/>
    </source>
</evidence>
<evidence type="ECO:0000313" key="3">
    <source>
        <dbReference type="EMBL" id="KAF5201168.1"/>
    </source>
</evidence>
<feature type="transmembrane region" description="Helical" evidence="2">
    <location>
        <begin position="68"/>
        <end position="86"/>
    </location>
</feature>
<dbReference type="GO" id="GO:0016020">
    <property type="term" value="C:membrane"/>
    <property type="evidence" value="ECO:0007669"/>
    <property type="project" value="InterPro"/>
</dbReference>
<dbReference type="Pfam" id="PF01554">
    <property type="entry name" value="MatE"/>
    <property type="match status" value="1"/>
</dbReference>
<gene>
    <name evidence="3" type="ORF">FRX31_009245</name>
</gene>
<keyword evidence="2" id="KW-1133">Transmembrane helix</keyword>
<feature type="transmembrane region" description="Helical" evidence="2">
    <location>
        <begin position="98"/>
        <end position="118"/>
    </location>
</feature>
<dbReference type="GO" id="GO:0042910">
    <property type="term" value="F:xenobiotic transmembrane transporter activity"/>
    <property type="evidence" value="ECO:0007669"/>
    <property type="project" value="InterPro"/>
</dbReference>
<keyword evidence="2" id="KW-0472">Membrane</keyword>
<dbReference type="AlphaFoldDB" id="A0A7J6WWY5"/>
<dbReference type="InterPro" id="IPR002528">
    <property type="entry name" value="MATE_fam"/>
</dbReference>
<dbReference type="PANTHER" id="PTHR11206">
    <property type="entry name" value="MULTIDRUG RESISTANCE PROTEIN"/>
    <property type="match status" value="1"/>
</dbReference>
<proteinExistence type="inferred from homology"/>
<evidence type="ECO:0000313" key="4">
    <source>
        <dbReference type="Proteomes" id="UP000554482"/>
    </source>
</evidence>
<feature type="non-terminal residue" evidence="3">
    <location>
        <position position="1"/>
    </location>
</feature>
<dbReference type="Proteomes" id="UP000554482">
    <property type="component" value="Unassembled WGS sequence"/>
</dbReference>
<keyword evidence="2" id="KW-0812">Transmembrane</keyword>
<comment type="similarity">
    <text evidence="1">Belongs to the multi antimicrobial extrusion (MATE) (TC 2.A.66.1) family.</text>
</comment>
<sequence>VTVVSSPLVLDGHDLKLVTIKVNGEELKGLYKSSRNFCTQCEAEGHLKNAVIAVGSISICMNITGWEAMLFIGINAAISVCVSNELGSGHARAAKYSVIVVIAKSLLIGIFFMALILITKDDFAVIFTCSKELQKAVSHLAPLFGFTMCPVVKAYALHLISWRVPLICIFSTISIENSVSRGRRCCWRLCVKWGVQAAQASERVRMWGGLDEDLSPTLSFTLDMHGLKI</sequence>
<reference evidence="3 4" key="1">
    <citation type="submission" date="2020-06" db="EMBL/GenBank/DDBJ databases">
        <title>Transcriptomic and genomic resources for Thalictrum thalictroides and T. hernandezii: Facilitating candidate gene discovery in an emerging model plant lineage.</title>
        <authorList>
            <person name="Arias T."/>
            <person name="Riano-Pachon D.M."/>
            <person name="Di Stilio V.S."/>
        </authorList>
    </citation>
    <scope>NUCLEOTIDE SEQUENCE [LARGE SCALE GENOMIC DNA]</scope>
    <source>
        <strain evidence="4">cv. WT478/WT964</strain>
        <tissue evidence="3">Leaves</tissue>
    </source>
</reference>
<organism evidence="3 4">
    <name type="scientific">Thalictrum thalictroides</name>
    <name type="common">Rue-anemone</name>
    <name type="synonym">Anemone thalictroides</name>
    <dbReference type="NCBI Taxonomy" id="46969"/>
    <lineage>
        <taxon>Eukaryota</taxon>
        <taxon>Viridiplantae</taxon>
        <taxon>Streptophyta</taxon>
        <taxon>Embryophyta</taxon>
        <taxon>Tracheophyta</taxon>
        <taxon>Spermatophyta</taxon>
        <taxon>Magnoliopsida</taxon>
        <taxon>Ranunculales</taxon>
        <taxon>Ranunculaceae</taxon>
        <taxon>Thalictroideae</taxon>
        <taxon>Thalictrum</taxon>
    </lineage>
</organism>
<accession>A0A7J6WWY5</accession>
<evidence type="ECO:0000256" key="2">
    <source>
        <dbReference type="SAM" id="Phobius"/>
    </source>
</evidence>
<dbReference type="EMBL" id="JABWDY010009781">
    <property type="protein sequence ID" value="KAF5201168.1"/>
    <property type="molecule type" value="Genomic_DNA"/>
</dbReference>
<protein>
    <submittedName>
        <fullName evidence="3">Detoxification-like protein</fullName>
    </submittedName>
</protein>
<dbReference type="OrthoDB" id="1937400at2759"/>